<organism evidence="1 2">
    <name type="scientific">Natronoglycomyces albus</name>
    <dbReference type="NCBI Taxonomy" id="2811108"/>
    <lineage>
        <taxon>Bacteria</taxon>
        <taxon>Bacillati</taxon>
        <taxon>Actinomycetota</taxon>
        <taxon>Actinomycetes</taxon>
        <taxon>Glycomycetales</taxon>
        <taxon>Glycomycetaceae</taxon>
        <taxon>Natronoglycomyces</taxon>
    </lineage>
</organism>
<gene>
    <name evidence="1" type="ORF">JQS30_05165</name>
</gene>
<dbReference type="Proteomes" id="UP000662939">
    <property type="component" value="Chromosome"/>
</dbReference>
<sequence>MTSSSSQSIVINADAQRVLDVICDFAAYDQWVEAVKNVEVIETDESGRAVLVGFVLDAGVFKDSYRLRYDHGEPLRVSWVLDEPSNVQKHQVGSYDLEDQGNGACQVTYTLSVDLSIPMLGMFKRKAEKMIMDTALRELKKRAEERQ</sequence>
<reference evidence="1" key="1">
    <citation type="submission" date="2021-02" db="EMBL/GenBank/DDBJ databases">
        <title>Natronoglycomyces albus gen. nov., sp. nov, a haloalkaliphilic actinobacterium from a soda solonchak soil.</title>
        <authorList>
            <person name="Sorokin D.Y."/>
            <person name="Khijniak T.V."/>
            <person name="Zakharycheva A.P."/>
            <person name="Boueva O.V."/>
            <person name="Ariskina E.V."/>
            <person name="Hahnke R.L."/>
            <person name="Bunk B."/>
            <person name="Sproer C."/>
            <person name="Schumann P."/>
            <person name="Evtushenko L.I."/>
            <person name="Kublanov I.V."/>
        </authorList>
    </citation>
    <scope>NUCLEOTIDE SEQUENCE</scope>
    <source>
        <strain evidence="1">DSM 106290</strain>
    </source>
</reference>
<dbReference type="InterPro" id="IPR019587">
    <property type="entry name" value="Polyketide_cyclase/dehydratase"/>
</dbReference>
<dbReference type="CDD" id="cd07819">
    <property type="entry name" value="SRPBCC_2"/>
    <property type="match status" value="1"/>
</dbReference>
<dbReference type="InterPro" id="IPR023393">
    <property type="entry name" value="START-like_dom_sf"/>
</dbReference>
<dbReference type="AlphaFoldDB" id="A0A895XVQ0"/>
<accession>A0A895XVQ0</accession>
<dbReference type="RefSeq" id="WP_213172309.1">
    <property type="nucleotide sequence ID" value="NZ_CP070496.1"/>
</dbReference>
<dbReference type="KEGG" id="nav:JQS30_05165"/>
<dbReference type="EMBL" id="CP070496">
    <property type="protein sequence ID" value="QSB06300.1"/>
    <property type="molecule type" value="Genomic_DNA"/>
</dbReference>
<name>A0A895XVQ0_9ACTN</name>
<dbReference type="Gene3D" id="3.30.530.20">
    <property type="match status" value="1"/>
</dbReference>
<dbReference type="Pfam" id="PF10604">
    <property type="entry name" value="Polyketide_cyc2"/>
    <property type="match status" value="1"/>
</dbReference>
<protein>
    <submittedName>
        <fullName evidence="1">SRPBCC family protein</fullName>
    </submittedName>
</protein>
<evidence type="ECO:0000313" key="1">
    <source>
        <dbReference type="EMBL" id="QSB06300.1"/>
    </source>
</evidence>
<evidence type="ECO:0000313" key="2">
    <source>
        <dbReference type="Proteomes" id="UP000662939"/>
    </source>
</evidence>
<proteinExistence type="predicted"/>
<dbReference type="SUPFAM" id="SSF55961">
    <property type="entry name" value="Bet v1-like"/>
    <property type="match status" value="1"/>
</dbReference>
<keyword evidence="2" id="KW-1185">Reference proteome</keyword>
<dbReference type="PANTHER" id="PTHR39683">
    <property type="entry name" value="CONSERVED PROTEIN TB16.3"/>
    <property type="match status" value="1"/>
</dbReference>
<dbReference type="PANTHER" id="PTHR39683:SF4">
    <property type="entry name" value="COENZYME Q-BINDING PROTEIN COQ10 START DOMAIN-CONTAINING PROTEIN"/>
    <property type="match status" value="1"/>
</dbReference>